<protein>
    <submittedName>
        <fullName evidence="1">Uncharacterized protein</fullName>
    </submittedName>
</protein>
<dbReference type="RefSeq" id="XP_022285867.1">
    <property type="nucleotide sequence ID" value="XM_022429116.1"/>
</dbReference>
<name>A0A219ARR0_METCM</name>
<sequence>MEQHVLISKLKIPCCTINYLHEGIFIFRIPCRVDICPMSKHGPDKHGHGHGHHLDTTMIIPPPFVLSKWLKGLLLCFMLVCRES</sequence>
<dbReference type="EMBL" id="LSBJ02000001">
    <property type="protein sequence ID" value="OWT43447.1"/>
    <property type="molecule type" value="Genomic_DNA"/>
</dbReference>
<reference evidence="1 2" key="1">
    <citation type="journal article" date="2016" name="PLoS Pathog.">
        <title>Biosynthesis of antibiotic leucinostatins in bio-control fungus Purpureocillium lilacinum and their inhibition on phytophthora revealed by genome mining.</title>
        <authorList>
            <person name="Wang G."/>
            <person name="Liu Z."/>
            <person name="Lin R."/>
            <person name="Li E."/>
            <person name="Mao Z."/>
            <person name="Ling J."/>
            <person name="Yang Y."/>
            <person name="Yin W.B."/>
            <person name="Xie B."/>
        </authorList>
    </citation>
    <scope>NUCLEOTIDE SEQUENCE [LARGE SCALE GENOMIC DNA]</scope>
    <source>
        <strain evidence="1">170</strain>
    </source>
</reference>
<dbReference type="KEGG" id="pchm:VFPPC_17404"/>
<gene>
    <name evidence="1" type="ORF">VFPPC_17404</name>
</gene>
<dbReference type="GeneID" id="33936380"/>
<evidence type="ECO:0000313" key="1">
    <source>
        <dbReference type="EMBL" id="OWT43447.1"/>
    </source>
</evidence>
<comment type="caution">
    <text evidence="1">The sequence shown here is derived from an EMBL/GenBank/DDBJ whole genome shotgun (WGS) entry which is preliminary data.</text>
</comment>
<dbReference type="AlphaFoldDB" id="A0A219ARR0"/>
<proteinExistence type="predicted"/>
<organism evidence="1 2">
    <name type="scientific">Pochonia chlamydosporia 170</name>
    <dbReference type="NCBI Taxonomy" id="1380566"/>
    <lineage>
        <taxon>Eukaryota</taxon>
        <taxon>Fungi</taxon>
        <taxon>Dikarya</taxon>
        <taxon>Ascomycota</taxon>
        <taxon>Pezizomycotina</taxon>
        <taxon>Sordariomycetes</taxon>
        <taxon>Hypocreomycetidae</taxon>
        <taxon>Hypocreales</taxon>
        <taxon>Clavicipitaceae</taxon>
        <taxon>Pochonia</taxon>
    </lineage>
</organism>
<evidence type="ECO:0000313" key="2">
    <source>
        <dbReference type="Proteomes" id="UP000078397"/>
    </source>
</evidence>
<accession>A0A219ARR0</accession>
<dbReference type="Proteomes" id="UP000078397">
    <property type="component" value="Unassembled WGS sequence"/>
</dbReference>
<keyword evidence="2" id="KW-1185">Reference proteome</keyword>